<dbReference type="GO" id="GO:0043386">
    <property type="term" value="P:mycotoxin biosynthetic process"/>
    <property type="evidence" value="ECO:0007669"/>
    <property type="project" value="InterPro"/>
</dbReference>
<reference evidence="4" key="1">
    <citation type="journal article" date="2014" name="Genome Announc.">
        <title>Draft genome sequence of Colletotrichum sublineola, a destructive pathogen of cultivated sorghum.</title>
        <authorList>
            <person name="Baroncelli R."/>
            <person name="Sanz-Martin J.M."/>
            <person name="Rech G.E."/>
            <person name="Sukno S.A."/>
            <person name="Thon M.R."/>
        </authorList>
    </citation>
    <scope>NUCLEOTIDE SEQUENCE [LARGE SCALE GENOMIC DNA]</scope>
    <source>
        <strain evidence="4">TX430BB</strain>
    </source>
</reference>
<dbReference type="eggNOG" id="ENOG502S0D8">
    <property type="taxonomic scope" value="Eukaryota"/>
</dbReference>
<evidence type="ECO:0000256" key="2">
    <source>
        <dbReference type="SAM" id="Phobius"/>
    </source>
</evidence>
<feature type="transmembrane region" description="Helical" evidence="2">
    <location>
        <begin position="51"/>
        <end position="75"/>
    </location>
</feature>
<sequence>MPSLGRAEKLGLRLFHESEATLEETQKFLPRSNGSSPTYSARNRHRERIKFFFCVATCINVILFLLSAVCAFSVIQWKYTIQHNHDNSLLRLTSWYCKKLRVLKYLEKLSDAVTAPVFDQTQIDIIEKRVNGSLLNMDNSIFRAPPSPEVDAAWERISSLMPHVISTEDVVRLGKDPSKTARYPEDWGFGPDAHVAELDILHTIHCLNAIRRDVHWRHYFIDDYPDGNFPELHRVHTDHCIYVVLQNLMCGATPDIITQSWVEGQLHPFPDFNINKKCNNFDAILAWHEDTMINDSARFATMRIPPGQTPLPMSDEFHRLFGSEPQSTGGHDHGN</sequence>
<dbReference type="HOGENOM" id="CLU_042941_0_0_1"/>
<dbReference type="Pfam" id="PF11807">
    <property type="entry name" value="UstYa"/>
    <property type="match status" value="1"/>
</dbReference>
<dbReference type="EMBL" id="JMSE01001211">
    <property type="protein sequence ID" value="KDN63560.1"/>
    <property type="molecule type" value="Genomic_DNA"/>
</dbReference>
<dbReference type="OMA" id="RTHISHC"/>
<dbReference type="InterPro" id="IPR021765">
    <property type="entry name" value="UstYa-like"/>
</dbReference>
<accession>A0A066XC02</accession>
<evidence type="ECO:0000313" key="3">
    <source>
        <dbReference type="EMBL" id="KDN63560.1"/>
    </source>
</evidence>
<protein>
    <recommendedName>
        <fullName evidence="5">Tat pathway signal sequence</fullName>
    </recommendedName>
</protein>
<evidence type="ECO:0000256" key="1">
    <source>
        <dbReference type="ARBA" id="ARBA00035112"/>
    </source>
</evidence>
<comment type="similarity">
    <text evidence="1">Belongs to the ustYa family.</text>
</comment>
<dbReference type="AlphaFoldDB" id="A0A066XC02"/>
<evidence type="ECO:0000313" key="4">
    <source>
        <dbReference type="Proteomes" id="UP000027238"/>
    </source>
</evidence>
<dbReference type="STRING" id="1173701.A0A066XC02"/>
<keyword evidence="2" id="KW-0812">Transmembrane</keyword>
<keyword evidence="2" id="KW-0472">Membrane</keyword>
<proteinExistence type="inferred from homology"/>
<keyword evidence="4" id="KW-1185">Reference proteome</keyword>
<evidence type="ECO:0008006" key="5">
    <source>
        <dbReference type="Google" id="ProtNLM"/>
    </source>
</evidence>
<gene>
    <name evidence="3" type="ORF">CSUB01_09345</name>
</gene>
<keyword evidence="2" id="KW-1133">Transmembrane helix</keyword>
<dbReference type="Proteomes" id="UP000027238">
    <property type="component" value="Unassembled WGS sequence"/>
</dbReference>
<dbReference type="PANTHER" id="PTHR33365:SF14">
    <property type="entry name" value="TAT PATHWAY SIGNAL SEQUENCE"/>
    <property type="match status" value="1"/>
</dbReference>
<dbReference type="OrthoDB" id="3687641at2759"/>
<name>A0A066XC02_COLSU</name>
<dbReference type="PANTHER" id="PTHR33365">
    <property type="entry name" value="YALI0B05434P"/>
    <property type="match status" value="1"/>
</dbReference>
<organism evidence="3 4">
    <name type="scientific">Colletotrichum sublineola</name>
    <name type="common">Sorghum anthracnose fungus</name>
    <dbReference type="NCBI Taxonomy" id="1173701"/>
    <lineage>
        <taxon>Eukaryota</taxon>
        <taxon>Fungi</taxon>
        <taxon>Dikarya</taxon>
        <taxon>Ascomycota</taxon>
        <taxon>Pezizomycotina</taxon>
        <taxon>Sordariomycetes</taxon>
        <taxon>Hypocreomycetidae</taxon>
        <taxon>Glomerellales</taxon>
        <taxon>Glomerellaceae</taxon>
        <taxon>Colletotrichum</taxon>
        <taxon>Colletotrichum graminicola species complex</taxon>
    </lineage>
</organism>
<comment type="caution">
    <text evidence="3">The sequence shown here is derived from an EMBL/GenBank/DDBJ whole genome shotgun (WGS) entry which is preliminary data.</text>
</comment>